<dbReference type="OrthoDB" id="8657139at2"/>
<protein>
    <recommendedName>
        <fullName evidence="1">DUF4376 domain-containing protein</fullName>
    </recommendedName>
</protein>
<comment type="caution">
    <text evidence="2">The sequence shown here is derived from an EMBL/GenBank/DDBJ whole genome shotgun (WGS) entry which is preliminary data.</text>
</comment>
<organism evidence="2 3">
    <name type="scientific">Paracandidimonas soli</name>
    <dbReference type="NCBI Taxonomy" id="1917182"/>
    <lineage>
        <taxon>Bacteria</taxon>
        <taxon>Pseudomonadati</taxon>
        <taxon>Pseudomonadota</taxon>
        <taxon>Betaproteobacteria</taxon>
        <taxon>Burkholderiales</taxon>
        <taxon>Alcaligenaceae</taxon>
        <taxon>Paracandidimonas</taxon>
    </lineage>
</organism>
<gene>
    <name evidence="2" type="ORF">EV686_10398</name>
</gene>
<reference evidence="2 3" key="1">
    <citation type="submission" date="2019-03" db="EMBL/GenBank/DDBJ databases">
        <title>Genomic Encyclopedia of Type Strains, Phase IV (KMG-IV): sequencing the most valuable type-strain genomes for metagenomic binning, comparative biology and taxonomic classification.</title>
        <authorList>
            <person name="Goeker M."/>
        </authorList>
    </citation>
    <scope>NUCLEOTIDE SEQUENCE [LARGE SCALE GENOMIC DNA]</scope>
    <source>
        <strain evidence="2 3">DSM 100048</strain>
    </source>
</reference>
<dbReference type="EMBL" id="SMBX01000003">
    <property type="protein sequence ID" value="TCV00518.1"/>
    <property type="molecule type" value="Genomic_DNA"/>
</dbReference>
<dbReference type="InterPro" id="IPR025484">
    <property type="entry name" value="DUF4376"/>
</dbReference>
<dbReference type="Proteomes" id="UP000294692">
    <property type="component" value="Unassembled WGS sequence"/>
</dbReference>
<dbReference type="RefSeq" id="WP_132475098.1">
    <property type="nucleotide sequence ID" value="NZ_JBHRVM010000001.1"/>
</dbReference>
<accession>A0A4R3VAF9</accession>
<keyword evidence="3" id="KW-1185">Reference proteome</keyword>
<evidence type="ECO:0000313" key="3">
    <source>
        <dbReference type="Proteomes" id="UP000294692"/>
    </source>
</evidence>
<sequence>MSFEPILVSRIDPQTMLFVYNETVQAQPDGEYQVPGNCILVLAPEVGENECPKWITDLKKMDLRFGHPGTGSWEVVQDYRQAELYRTDNGDKYELGSDVDSVSYDGIGELPAWLTLEARPSRFHHYIDGAWVLDDQEELEALINDKVTELSIACQARIYAGFESSALGQEHHYPAMDKDQQNLTASVLDSTVPGLPEGWATPFWCEIGGEWAFRLHTAEQIQAVGRAGKAVILACMAQNSVLANAARNAKNKAVLADISWSDPDLEQF</sequence>
<dbReference type="Pfam" id="PF14301">
    <property type="entry name" value="DUF4376"/>
    <property type="match status" value="1"/>
</dbReference>
<evidence type="ECO:0000313" key="2">
    <source>
        <dbReference type="EMBL" id="TCV00518.1"/>
    </source>
</evidence>
<dbReference type="AlphaFoldDB" id="A0A4R3VAF9"/>
<evidence type="ECO:0000259" key="1">
    <source>
        <dbReference type="Pfam" id="PF14301"/>
    </source>
</evidence>
<feature type="domain" description="DUF4376" evidence="1">
    <location>
        <begin position="146"/>
        <end position="254"/>
    </location>
</feature>
<name>A0A4R3VAF9_9BURK</name>
<proteinExistence type="predicted"/>